<sequence length="207" mass="23009">MGQIHKTWMLGVLVVVLSLYTSQAVEISWIGTYKWAAATTLGANITFNCVLQDNGTDVLPENATAMANTAQWQLVGDSTLRKDSYSVENKVVKGDQLLIMDVSEADKGIYMCRVDLQCSVVDGCDGKTEMWYKHGLNLNGPLYTDLLEKYTRNIITGSIAAASVTTIFALLCLVYKFRHKQPEEYDPDTELDTYTGNKMSAEIKTEL</sequence>
<dbReference type="PROSITE" id="PS50835">
    <property type="entry name" value="IG_LIKE"/>
    <property type="match status" value="1"/>
</dbReference>
<comment type="caution">
    <text evidence="4">The sequence shown here is derived from an EMBL/GenBank/DDBJ whole genome shotgun (WGS) entry which is preliminary data.</text>
</comment>
<proteinExistence type="predicted"/>
<accession>A0A7J7KFS2</accession>
<evidence type="ECO:0000256" key="2">
    <source>
        <dbReference type="SAM" id="SignalP"/>
    </source>
</evidence>
<dbReference type="InterPro" id="IPR013783">
    <property type="entry name" value="Ig-like_fold"/>
</dbReference>
<gene>
    <name evidence="4" type="ORF">EB796_005367</name>
</gene>
<feature type="transmembrane region" description="Helical" evidence="1">
    <location>
        <begin position="154"/>
        <end position="175"/>
    </location>
</feature>
<keyword evidence="2" id="KW-0732">Signal</keyword>
<evidence type="ECO:0000256" key="1">
    <source>
        <dbReference type="SAM" id="Phobius"/>
    </source>
</evidence>
<keyword evidence="5" id="KW-1185">Reference proteome</keyword>
<evidence type="ECO:0000259" key="3">
    <source>
        <dbReference type="PROSITE" id="PS50835"/>
    </source>
</evidence>
<feature type="signal peptide" evidence="2">
    <location>
        <begin position="1"/>
        <end position="24"/>
    </location>
</feature>
<dbReference type="InterPro" id="IPR007110">
    <property type="entry name" value="Ig-like_dom"/>
</dbReference>
<organism evidence="4 5">
    <name type="scientific">Bugula neritina</name>
    <name type="common">Brown bryozoan</name>
    <name type="synonym">Sertularia neritina</name>
    <dbReference type="NCBI Taxonomy" id="10212"/>
    <lineage>
        <taxon>Eukaryota</taxon>
        <taxon>Metazoa</taxon>
        <taxon>Spiralia</taxon>
        <taxon>Lophotrochozoa</taxon>
        <taxon>Bryozoa</taxon>
        <taxon>Gymnolaemata</taxon>
        <taxon>Cheilostomatida</taxon>
        <taxon>Flustrina</taxon>
        <taxon>Buguloidea</taxon>
        <taxon>Bugulidae</taxon>
        <taxon>Bugula</taxon>
    </lineage>
</organism>
<dbReference type="OrthoDB" id="6089949at2759"/>
<keyword evidence="1" id="KW-1133">Transmembrane helix</keyword>
<keyword evidence="1" id="KW-0472">Membrane</keyword>
<dbReference type="Gene3D" id="2.60.40.10">
    <property type="entry name" value="Immunoglobulins"/>
    <property type="match status" value="1"/>
</dbReference>
<reference evidence="4" key="1">
    <citation type="submission" date="2020-06" db="EMBL/GenBank/DDBJ databases">
        <title>Draft genome of Bugula neritina, a colonial animal packing powerful symbionts and potential medicines.</title>
        <authorList>
            <person name="Rayko M."/>
        </authorList>
    </citation>
    <scope>NUCLEOTIDE SEQUENCE [LARGE SCALE GENOMIC DNA]</scope>
    <source>
        <strain evidence="4">Kwan_BN1</strain>
    </source>
</reference>
<evidence type="ECO:0000313" key="4">
    <source>
        <dbReference type="EMBL" id="KAF6036316.1"/>
    </source>
</evidence>
<keyword evidence="1" id="KW-0812">Transmembrane</keyword>
<dbReference type="AlphaFoldDB" id="A0A7J7KFS2"/>
<protein>
    <recommendedName>
        <fullName evidence="3">Ig-like domain-containing protein</fullName>
    </recommendedName>
</protein>
<evidence type="ECO:0000313" key="5">
    <source>
        <dbReference type="Proteomes" id="UP000593567"/>
    </source>
</evidence>
<dbReference type="EMBL" id="VXIV02000747">
    <property type="protein sequence ID" value="KAF6036316.1"/>
    <property type="molecule type" value="Genomic_DNA"/>
</dbReference>
<name>A0A7J7KFS2_BUGNE</name>
<feature type="domain" description="Ig-like" evidence="3">
    <location>
        <begin position="42"/>
        <end position="114"/>
    </location>
</feature>
<feature type="chain" id="PRO_5029855367" description="Ig-like domain-containing protein" evidence="2">
    <location>
        <begin position="25"/>
        <end position="207"/>
    </location>
</feature>
<dbReference type="Proteomes" id="UP000593567">
    <property type="component" value="Unassembled WGS sequence"/>
</dbReference>